<feature type="region of interest" description="Disordered" evidence="1">
    <location>
        <begin position="194"/>
        <end position="216"/>
    </location>
</feature>
<feature type="compositionally biased region" description="Basic and acidic residues" evidence="1">
    <location>
        <begin position="258"/>
        <end position="269"/>
    </location>
</feature>
<feature type="compositionally biased region" description="Basic and acidic residues" evidence="1">
    <location>
        <begin position="491"/>
        <end position="511"/>
    </location>
</feature>
<comment type="caution">
    <text evidence="2">The sequence shown here is derived from an EMBL/GenBank/DDBJ whole genome shotgun (WGS) entry which is preliminary data.</text>
</comment>
<feature type="compositionally biased region" description="Acidic residues" evidence="1">
    <location>
        <begin position="234"/>
        <end position="243"/>
    </location>
</feature>
<feature type="region of interest" description="Disordered" evidence="1">
    <location>
        <begin position="464"/>
        <end position="523"/>
    </location>
</feature>
<gene>
    <name evidence="2" type="ORF">SUNI508_03521</name>
</gene>
<dbReference type="EMBL" id="JARVKF010000035">
    <property type="protein sequence ID" value="KAK9424645.1"/>
    <property type="molecule type" value="Genomic_DNA"/>
</dbReference>
<proteinExistence type="predicted"/>
<feature type="region of interest" description="Disordered" evidence="1">
    <location>
        <begin position="230"/>
        <end position="275"/>
    </location>
</feature>
<organism evidence="2 3">
    <name type="scientific">Seiridium unicorne</name>
    <dbReference type="NCBI Taxonomy" id="138068"/>
    <lineage>
        <taxon>Eukaryota</taxon>
        <taxon>Fungi</taxon>
        <taxon>Dikarya</taxon>
        <taxon>Ascomycota</taxon>
        <taxon>Pezizomycotina</taxon>
        <taxon>Sordariomycetes</taxon>
        <taxon>Xylariomycetidae</taxon>
        <taxon>Amphisphaeriales</taxon>
        <taxon>Sporocadaceae</taxon>
        <taxon>Seiridium</taxon>
    </lineage>
</organism>
<evidence type="ECO:0000313" key="2">
    <source>
        <dbReference type="EMBL" id="KAK9424645.1"/>
    </source>
</evidence>
<reference evidence="2 3" key="1">
    <citation type="journal article" date="2024" name="J. Plant Pathol.">
        <title>Sequence and assembly of the genome of Seiridium unicorne, isolate CBS 538.82, causal agent of cypress canker disease.</title>
        <authorList>
            <person name="Scali E."/>
            <person name="Rocca G.D."/>
            <person name="Danti R."/>
            <person name="Garbelotto M."/>
            <person name="Barberini S."/>
            <person name="Baroncelli R."/>
            <person name="Emiliani G."/>
        </authorList>
    </citation>
    <scope>NUCLEOTIDE SEQUENCE [LARGE SCALE GENOMIC DNA]</scope>
    <source>
        <strain evidence="2 3">BM-138-508</strain>
    </source>
</reference>
<dbReference type="Proteomes" id="UP001408356">
    <property type="component" value="Unassembled WGS sequence"/>
</dbReference>
<feature type="region of interest" description="Disordered" evidence="1">
    <location>
        <begin position="1"/>
        <end position="40"/>
    </location>
</feature>
<protein>
    <submittedName>
        <fullName evidence="2">Uncharacterized protein</fullName>
    </submittedName>
</protein>
<evidence type="ECO:0000313" key="3">
    <source>
        <dbReference type="Proteomes" id="UP001408356"/>
    </source>
</evidence>
<keyword evidence="3" id="KW-1185">Reference proteome</keyword>
<feature type="region of interest" description="Disordered" evidence="1">
    <location>
        <begin position="402"/>
        <end position="449"/>
    </location>
</feature>
<evidence type="ECO:0000256" key="1">
    <source>
        <dbReference type="SAM" id="MobiDB-lite"/>
    </source>
</evidence>
<name>A0ABR2VCI8_9PEZI</name>
<sequence length="523" mass="58618">MARKRVTSLNRDNDRDDDYQDSSKSAHESKSKAPKTTRRIRLGDNADAQRLFKDGDDTPLIDKILETYKPRPWILTSSVRSLRTLLRTCTLDTIPSHLGFYKEAVKQLDSAAATGNALNWAPGTDYKAKLPSYVEMEAIRIVGGITEGLGKMPSLVMGRVVDARLDFLVEDPANRRTPVDPFWITRAERDYPAVKKDSRASQSLPKRATSVFDDSFAEGPATYRASRHDLPQAQEEEDEELNDCDVQHDDPYDLPFSDDERLPTTESRRNPARTATKTRDVVIVDNDDSGSVIDEESHESEAGHFDEGHVTKLVEQLFNTETFHLAIEEVFRKVVDSDVIQDGVVNALIKDMKREIMTLNHEFLNAEKRLAENTDILRDELVAENAKLRAEIERLRRQVQTMERNASAVDPTPSKRPSGVSPILPPRPRATLLSIASPSPDAAQPTRPLGLGFVHRRTSLSVPKDVVIQQEDTAMDGSDALDESSSLPTSSHEHNGEKRRAPESPESDNKKAPKIRQKMNIND</sequence>
<accession>A0ABR2VCI8</accession>